<dbReference type="OrthoDB" id="6129702at2759"/>
<dbReference type="Pfam" id="PF23265">
    <property type="entry name" value="Ig-like_KY"/>
    <property type="match status" value="3"/>
</dbReference>
<dbReference type="InterPro" id="IPR001781">
    <property type="entry name" value="Znf_LIM"/>
</dbReference>
<evidence type="ECO:0000256" key="6">
    <source>
        <dbReference type="SAM" id="MobiDB-lite"/>
    </source>
</evidence>
<keyword evidence="5" id="KW-0175">Coiled coil</keyword>
<dbReference type="PROSITE" id="PS50023">
    <property type="entry name" value="LIM_DOMAIN_2"/>
    <property type="match status" value="1"/>
</dbReference>
<dbReference type="Gene3D" id="2.10.110.10">
    <property type="entry name" value="Cysteine Rich Protein"/>
    <property type="match status" value="1"/>
</dbReference>
<evidence type="ECO:0000313" key="9">
    <source>
        <dbReference type="Proteomes" id="UP000507470"/>
    </source>
</evidence>
<evidence type="ECO:0000256" key="3">
    <source>
        <dbReference type="ARBA" id="ARBA00023038"/>
    </source>
</evidence>
<accession>A0A6J8B7P9</accession>
<protein>
    <recommendedName>
        <fullName evidence="7">LIM zinc-binding domain-containing protein</fullName>
    </recommendedName>
</protein>
<keyword evidence="3 4" id="KW-0440">LIM domain</keyword>
<dbReference type="PROSITE" id="PS00478">
    <property type="entry name" value="LIM_DOMAIN_1"/>
    <property type="match status" value="1"/>
</dbReference>
<feature type="domain" description="LIM zinc-binding" evidence="7">
    <location>
        <begin position="25"/>
        <end position="91"/>
    </location>
</feature>
<evidence type="ECO:0000313" key="8">
    <source>
        <dbReference type="EMBL" id="CAC5379556.1"/>
    </source>
</evidence>
<gene>
    <name evidence="8" type="ORF">MCOR_15613</name>
</gene>
<dbReference type="Pfam" id="PF00412">
    <property type="entry name" value="LIM"/>
    <property type="match status" value="1"/>
</dbReference>
<evidence type="ECO:0000256" key="4">
    <source>
        <dbReference type="PROSITE-ProRule" id="PRU00125"/>
    </source>
</evidence>
<keyword evidence="9" id="KW-1185">Reference proteome</keyword>
<dbReference type="InterPro" id="IPR053041">
    <property type="entry name" value="Transglut-like_Superfamily_Mod"/>
</dbReference>
<evidence type="ECO:0000256" key="5">
    <source>
        <dbReference type="SAM" id="Coils"/>
    </source>
</evidence>
<sequence>MTTASEERGYRRLSSIFQAPILNPKSCHRCKGSVFQAEKMGPVHDVLFHKACFKCVDCGTHLNIKNYFSNQLEANDREIYCHAHVPRVGAAKYDKNALGIKQAVDVQTNYKKHSRKLNPQIRKAGTIRNPSFDYQAMAIRTAVSAPSTRNSKVMDPIANIDANALHIKGAIDAQLLTRGNQLPHDKHHFPPNIYKKRQRLIDAQKKLEEELRKEEDAVIDEMMKKRSEENNKISEEIKKEWEVRLKELTEKFDREMGKKSKKLRDSEKKLMTVNFENQKRELGNIIERKKAEKKQNMTIRVREKEQRKMANLVEKQSQQMLQLLAAKQEELKQEVAQELPTNGDIAEPDVIENVMEALNLEVTTTELPPPHPPSCRKKDLFSDVSVFNEIDNQVIQVAKDDHLTYTDMMEKLTGNLPNDIDKARAIYRWITVKDLNIMEFEEAIDSNTPLGLLKGIKFGTETYHVLFMRLCSYAGLHCNEIKGHSKSVGYEPGMKIEPESFQNTWNAVLIDGDWRLVQCNWGARHLVLNKDKKKTDSPREKEKEKREAEKKEQERKEAEKREQERKEAEKQKKEGADKNDGENGDATENGKGDESKVNDTIRYQYDEHYFLTDPDEFIQEFWPNDPDWQLLEKPITKEEFEELPFVRSVFFHFGMHFDRGLKAVIETSDRGGCDVRLKVNEKLENDIVFFYQLRFADRERRHEAGYRGAYLERFVYMTMIDNTVMFSVHVPTPGEYFFEVFANRLDEAEDTKGTASDGVVSSFRLKCACKFKIVCKTLVGKMHPLPECAAGEWGPKKGKRHFGIKAISVKHQDKDHETISDDSSETTSLKSDTEVIDTQLKDTPDNPKGGIVNVNETVDLVFKLTKPLQFVIKLRMNSVDSKALDPFVHHTVENGTTLRITVSPPQTGQYGIDVYARPLDSHDKKLSHAFKYLLNCLKVTEPVDIPKIRPKTTTKRDSQWGPSPMFEELGMRTVSHTDAKIECSESNQITIELFVPRSVSVSHQFLREPGGDIRDQVSMARQESNPEKTLFKVNLPETGNYMLAIYARLRNGETRNLSNVYNYLIVYRKSAVPETVPLAKPGDRKSSGSSIFRKGLFKKSEKDKQK</sequence>
<organism evidence="8 9">
    <name type="scientific">Mytilus coruscus</name>
    <name type="common">Sea mussel</name>
    <dbReference type="NCBI Taxonomy" id="42192"/>
    <lineage>
        <taxon>Eukaryota</taxon>
        <taxon>Metazoa</taxon>
        <taxon>Spiralia</taxon>
        <taxon>Lophotrochozoa</taxon>
        <taxon>Mollusca</taxon>
        <taxon>Bivalvia</taxon>
        <taxon>Autobranchia</taxon>
        <taxon>Pteriomorphia</taxon>
        <taxon>Mytilida</taxon>
        <taxon>Mytiloidea</taxon>
        <taxon>Mytilidae</taxon>
        <taxon>Mytilinae</taxon>
        <taxon>Mytilus</taxon>
    </lineage>
</organism>
<feature type="compositionally biased region" description="Basic and acidic residues" evidence="6">
    <location>
        <begin position="531"/>
        <end position="581"/>
    </location>
</feature>
<dbReference type="InterPro" id="IPR056564">
    <property type="entry name" value="Ig-like_KY"/>
</dbReference>
<dbReference type="EMBL" id="CACVKT020002744">
    <property type="protein sequence ID" value="CAC5379556.1"/>
    <property type="molecule type" value="Genomic_DNA"/>
</dbReference>
<reference evidence="8 9" key="1">
    <citation type="submission" date="2020-06" db="EMBL/GenBank/DDBJ databases">
        <authorList>
            <person name="Li R."/>
            <person name="Bekaert M."/>
        </authorList>
    </citation>
    <scope>NUCLEOTIDE SEQUENCE [LARGE SCALE GENOMIC DNA]</scope>
    <source>
        <strain evidence="9">wild</strain>
    </source>
</reference>
<feature type="region of interest" description="Disordered" evidence="6">
    <location>
        <begin position="1077"/>
        <end position="1106"/>
    </location>
</feature>
<dbReference type="PANTHER" id="PTHR47020:SF1">
    <property type="entry name" value="HILLARIN"/>
    <property type="match status" value="1"/>
</dbReference>
<keyword evidence="2 4" id="KW-0862">Zinc</keyword>
<feature type="region of interest" description="Disordered" evidence="6">
    <location>
        <begin position="531"/>
        <end position="598"/>
    </location>
</feature>
<keyword evidence="1 4" id="KW-0479">Metal-binding</keyword>
<dbReference type="SMART" id="SM00132">
    <property type="entry name" value="LIM"/>
    <property type="match status" value="1"/>
</dbReference>
<dbReference type="Proteomes" id="UP000507470">
    <property type="component" value="Unassembled WGS sequence"/>
</dbReference>
<evidence type="ECO:0000256" key="2">
    <source>
        <dbReference type="ARBA" id="ARBA00022833"/>
    </source>
</evidence>
<evidence type="ECO:0000259" key="7">
    <source>
        <dbReference type="PROSITE" id="PS50023"/>
    </source>
</evidence>
<dbReference type="PANTHER" id="PTHR47020">
    <property type="entry name" value="HILLARIN"/>
    <property type="match status" value="1"/>
</dbReference>
<dbReference type="GO" id="GO:0046872">
    <property type="term" value="F:metal ion binding"/>
    <property type="evidence" value="ECO:0007669"/>
    <property type="project" value="UniProtKB-KW"/>
</dbReference>
<feature type="coiled-coil region" evidence="5">
    <location>
        <begin position="197"/>
        <end position="258"/>
    </location>
</feature>
<proteinExistence type="predicted"/>
<dbReference type="AlphaFoldDB" id="A0A6J8B7P9"/>
<feature type="compositionally biased region" description="Basic and acidic residues" evidence="6">
    <location>
        <begin position="588"/>
        <end position="598"/>
    </location>
</feature>
<name>A0A6J8B7P9_MYTCO</name>
<evidence type="ECO:0000256" key="1">
    <source>
        <dbReference type="ARBA" id="ARBA00022723"/>
    </source>
</evidence>